<dbReference type="GO" id="GO:0016757">
    <property type="term" value="F:glycosyltransferase activity"/>
    <property type="evidence" value="ECO:0007669"/>
    <property type="project" value="UniProtKB-KW"/>
</dbReference>
<gene>
    <name evidence="2" type="ORF">I6U51_01850</name>
</gene>
<dbReference type="CDD" id="cd06223">
    <property type="entry name" value="PRTases_typeI"/>
    <property type="match status" value="1"/>
</dbReference>
<name>A0A934HV88_9CLOT</name>
<keyword evidence="2" id="KW-0808">Transferase</keyword>
<reference evidence="2" key="1">
    <citation type="submission" date="2020-12" db="EMBL/GenBank/DDBJ databases">
        <title>Clostridium thailandense sp. nov., a novel acetogenic bacterium isolated from peat land soil in Thailand.</title>
        <authorList>
            <person name="Chaikitkaew S."/>
            <person name="Birkeland N.K."/>
        </authorList>
    </citation>
    <scope>NUCLEOTIDE SEQUENCE</scope>
    <source>
        <strain evidence="2">DSM 17425</strain>
    </source>
</reference>
<feature type="domain" description="Phosphoribosyltransferase" evidence="1">
    <location>
        <begin position="9"/>
        <end position="185"/>
    </location>
</feature>
<dbReference type="Proteomes" id="UP000622687">
    <property type="component" value="Unassembled WGS sequence"/>
</dbReference>
<proteinExistence type="predicted"/>
<evidence type="ECO:0000313" key="3">
    <source>
        <dbReference type="Proteomes" id="UP000622687"/>
    </source>
</evidence>
<sequence>MFLNRYDAGEKLAEKLEKFKAEDVVVLAIPRGGVETAYNTIKKFNFKWDLITPRKIGAPHNEEVAIGAVSMDGTYVLDEKIVQYFNIPDEYIKKQVASELIEIKRRLREYRGDEDPPDVKNKVVIVIDDGIATGFTLLAAIESIKKLQARKIIIAVPVAPSETVERFSKIVDEVICLLIPSEFYAVGMHYESFPQVTDKELFSVMDKLKNK</sequence>
<dbReference type="EMBL" id="JAEEGB010000003">
    <property type="protein sequence ID" value="MBI6871448.1"/>
    <property type="molecule type" value="Genomic_DNA"/>
</dbReference>
<accession>A0A934HV88</accession>
<dbReference type="AlphaFoldDB" id="A0A934HV88"/>
<evidence type="ECO:0000313" key="2">
    <source>
        <dbReference type="EMBL" id="MBI6871448.1"/>
    </source>
</evidence>
<keyword evidence="3" id="KW-1185">Reference proteome</keyword>
<evidence type="ECO:0000259" key="1">
    <source>
        <dbReference type="Pfam" id="PF00156"/>
    </source>
</evidence>
<protein>
    <submittedName>
        <fullName evidence="2">Phosphoribosyltransferase</fullName>
    </submittedName>
</protein>
<dbReference type="SUPFAM" id="SSF53271">
    <property type="entry name" value="PRTase-like"/>
    <property type="match status" value="1"/>
</dbReference>
<dbReference type="Gene3D" id="3.30.1310.20">
    <property type="entry name" value="PRTase-like"/>
    <property type="match status" value="1"/>
</dbReference>
<comment type="caution">
    <text evidence="2">The sequence shown here is derived from an EMBL/GenBank/DDBJ whole genome shotgun (WGS) entry which is preliminary data.</text>
</comment>
<dbReference type="Pfam" id="PF00156">
    <property type="entry name" value="Pribosyltran"/>
    <property type="match status" value="1"/>
</dbReference>
<keyword evidence="2" id="KW-0328">Glycosyltransferase</keyword>
<dbReference type="InterPro" id="IPR000836">
    <property type="entry name" value="PRTase_dom"/>
</dbReference>
<dbReference type="InterPro" id="IPR029057">
    <property type="entry name" value="PRTase-like"/>
</dbReference>
<dbReference type="Gene3D" id="3.40.50.2020">
    <property type="match status" value="1"/>
</dbReference>
<organism evidence="2 3">
    <name type="scientific">Clostridium aciditolerans</name>
    <dbReference type="NCBI Taxonomy" id="339861"/>
    <lineage>
        <taxon>Bacteria</taxon>
        <taxon>Bacillati</taxon>
        <taxon>Bacillota</taxon>
        <taxon>Clostridia</taxon>
        <taxon>Eubacteriales</taxon>
        <taxon>Clostridiaceae</taxon>
        <taxon>Clostridium</taxon>
    </lineage>
</organism>